<evidence type="ECO:0000313" key="3">
    <source>
        <dbReference type="Proteomes" id="UP001369815"/>
    </source>
</evidence>
<reference evidence="2 3" key="1">
    <citation type="journal article" date="2024" name="Front Chem Biol">
        <title>Unveiling the potential of Daldinia eschscholtzii MFLUCC 19-0629 through bioactivity and bioinformatics studies for enhanced sustainable agriculture production.</title>
        <authorList>
            <person name="Brooks S."/>
            <person name="Weaver J.A."/>
            <person name="Klomchit A."/>
            <person name="Alharthi S.A."/>
            <person name="Onlamun T."/>
            <person name="Nurani R."/>
            <person name="Vong T.K."/>
            <person name="Alberti F."/>
            <person name="Greco C."/>
        </authorList>
    </citation>
    <scope>NUCLEOTIDE SEQUENCE [LARGE SCALE GENOMIC DNA]</scope>
    <source>
        <strain evidence="2">MFLUCC 19-0629</strain>
    </source>
</reference>
<keyword evidence="1" id="KW-0472">Membrane</keyword>
<comment type="caution">
    <text evidence="2">The sequence shown here is derived from an EMBL/GenBank/DDBJ whole genome shotgun (WGS) entry which is preliminary data.</text>
</comment>
<gene>
    <name evidence="2" type="ORF">Daesc_006720</name>
</gene>
<keyword evidence="3" id="KW-1185">Reference proteome</keyword>
<accession>A0AAX6MIE2</accession>
<name>A0AAX6MIE2_9PEZI</name>
<feature type="transmembrane region" description="Helical" evidence="1">
    <location>
        <begin position="287"/>
        <end position="306"/>
    </location>
</feature>
<evidence type="ECO:0000256" key="1">
    <source>
        <dbReference type="SAM" id="Phobius"/>
    </source>
</evidence>
<dbReference type="AlphaFoldDB" id="A0AAX6MIE2"/>
<organism evidence="2 3">
    <name type="scientific">Daldinia eschscholtzii</name>
    <dbReference type="NCBI Taxonomy" id="292717"/>
    <lineage>
        <taxon>Eukaryota</taxon>
        <taxon>Fungi</taxon>
        <taxon>Dikarya</taxon>
        <taxon>Ascomycota</taxon>
        <taxon>Pezizomycotina</taxon>
        <taxon>Sordariomycetes</taxon>
        <taxon>Xylariomycetidae</taxon>
        <taxon>Xylariales</taxon>
        <taxon>Hypoxylaceae</taxon>
        <taxon>Daldinia</taxon>
    </lineage>
</organism>
<dbReference type="Proteomes" id="UP001369815">
    <property type="component" value="Unassembled WGS sequence"/>
</dbReference>
<protein>
    <submittedName>
        <fullName evidence="2">Uncharacterized protein</fullName>
    </submittedName>
</protein>
<proteinExistence type="predicted"/>
<dbReference type="EMBL" id="JBANMG010000006">
    <property type="protein sequence ID" value="KAK6952187.1"/>
    <property type="molecule type" value="Genomic_DNA"/>
</dbReference>
<evidence type="ECO:0000313" key="2">
    <source>
        <dbReference type="EMBL" id="KAK6952187.1"/>
    </source>
</evidence>
<keyword evidence="1" id="KW-0812">Transmembrane</keyword>
<keyword evidence="1" id="KW-1133">Transmembrane helix</keyword>
<sequence length="307" mass="30655">MPYLNATNTAKFLSCTSTALTPVLTPVTRTTLSPVTQTHYTTVYETVMPAACETGQWMATYTVTETCTGKPSDYVPSVIPPGFVVTTVSCPVCHPATAIEITCPGVQPTGYPRVGITGNGVTATITATPAGYPMGHPGAYPTKVPAHPKPVVPGPCFGPGPCPGVGPKPVPVPCAGPECPEGPGSIPCSGPECPRPGNPGIPPCRGPGCPSFGPGPVPVPCSGPGCPPLVVPVPVPCSGPGCPAPGPNPKPIIPIIPCAGPSCPSSGNNGSIIIPPPYAISAGTSSFANAFALVTGLIFVAGHFILL</sequence>